<dbReference type="InterPro" id="IPR050679">
    <property type="entry name" value="Bact_HTH_transcr_reg"/>
</dbReference>
<dbReference type="Gene3D" id="1.10.10.10">
    <property type="entry name" value="Winged helix-like DNA-binding domain superfamily/Winged helix DNA-binding domain"/>
    <property type="match status" value="1"/>
</dbReference>
<dbReference type="InterPro" id="IPR011663">
    <property type="entry name" value="UTRA"/>
</dbReference>
<evidence type="ECO:0000256" key="3">
    <source>
        <dbReference type="ARBA" id="ARBA00023163"/>
    </source>
</evidence>
<dbReference type="AlphaFoldDB" id="A0A5B7WX13"/>
<sequence>MYDQVVNQKNNQPKHEWLAGELRERITSGQWSQGDRLPSEAQLCEQAGASRGTVRHALAALRAEGLITGGQGKPPVVAGAVASQPFTTFMSFTEWARSTGRVPGQQTLELAKRPADAEVAGQLDLEEGAPVIQVLRLRLLDRVPAMVERTSFTLPVGRLLFDFDTDSGSIFGYLREQGIALDRGRHTIDAVAADERDAQLLQVPLGAPLLRERRLTTSHAGQLLEYSDDRYLPQLANFSIENTSAHRAALVRVPISAA</sequence>
<keyword evidence="6" id="KW-1185">Reference proteome</keyword>
<organism evidence="5 6">
    <name type="scientific">Glutamicibacter creatinolyticus</name>
    <dbReference type="NCBI Taxonomy" id="162496"/>
    <lineage>
        <taxon>Bacteria</taxon>
        <taxon>Bacillati</taxon>
        <taxon>Actinomycetota</taxon>
        <taxon>Actinomycetes</taxon>
        <taxon>Micrococcales</taxon>
        <taxon>Micrococcaceae</taxon>
        <taxon>Glutamicibacter</taxon>
    </lineage>
</organism>
<name>A0A5B7WX13_9MICC</name>
<dbReference type="InterPro" id="IPR036388">
    <property type="entry name" value="WH-like_DNA-bd_sf"/>
</dbReference>
<dbReference type="SUPFAM" id="SSF46785">
    <property type="entry name" value="Winged helix' DNA-binding domain"/>
    <property type="match status" value="1"/>
</dbReference>
<dbReference type="InterPro" id="IPR028978">
    <property type="entry name" value="Chorismate_lyase_/UTRA_dom_sf"/>
</dbReference>
<dbReference type="InterPro" id="IPR000524">
    <property type="entry name" value="Tscrpt_reg_HTH_GntR"/>
</dbReference>
<dbReference type="PROSITE" id="PS50949">
    <property type="entry name" value="HTH_GNTR"/>
    <property type="match status" value="1"/>
</dbReference>
<dbReference type="InterPro" id="IPR036390">
    <property type="entry name" value="WH_DNA-bd_sf"/>
</dbReference>
<dbReference type="SUPFAM" id="SSF64288">
    <property type="entry name" value="Chorismate lyase-like"/>
    <property type="match status" value="1"/>
</dbReference>
<dbReference type="SMART" id="SM00345">
    <property type="entry name" value="HTH_GNTR"/>
    <property type="match status" value="1"/>
</dbReference>
<keyword evidence="1" id="KW-0805">Transcription regulation</keyword>
<dbReference type="GO" id="GO:0003677">
    <property type="term" value="F:DNA binding"/>
    <property type="evidence" value="ECO:0007669"/>
    <property type="project" value="UniProtKB-KW"/>
</dbReference>
<evidence type="ECO:0000259" key="4">
    <source>
        <dbReference type="PROSITE" id="PS50949"/>
    </source>
</evidence>
<evidence type="ECO:0000256" key="1">
    <source>
        <dbReference type="ARBA" id="ARBA00023015"/>
    </source>
</evidence>
<dbReference type="KEGG" id="gcr:GcLGCM259_2851"/>
<dbReference type="SMART" id="SM00866">
    <property type="entry name" value="UTRA"/>
    <property type="match status" value="1"/>
</dbReference>
<feature type="domain" description="HTH gntR-type" evidence="4">
    <location>
        <begin position="12"/>
        <end position="80"/>
    </location>
</feature>
<reference evidence="5 6" key="1">
    <citation type="submission" date="2018-12" db="EMBL/GenBank/DDBJ databases">
        <title>Complete Genome Sequence of Glutamicibacter creatinolyticus strain LGCM259,isolated from an abscess of a 12-year-old mare in Italy.</title>
        <authorList>
            <person name="Santos R.G."/>
            <person name="Silva A.L."/>
            <person name="Seyffert N."/>
            <person name="Castro T.L.P."/>
            <person name="Attili A.R."/>
            <person name="Rifici C."/>
            <person name="Mazzullo G."/>
            <person name="Brenig B."/>
            <person name="Venanzi F."/>
            <person name="Azevedo V."/>
        </authorList>
    </citation>
    <scope>NUCLEOTIDE SEQUENCE [LARGE SCALE GENOMIC DNA]</scope>
    <source>
        <strain evidence="5 6">LGCM 259</strain>
    </source>
</reference>
<dbReference type="Proteomes" id="UP000307000">
    <property type="component" value="Chromosome"/>
</dbReference>
<evidence type="ECO:0000313" key="6">
    <source>
        <dbReference type="Proteomes" id="UP000307000"/>
    </source>
</evidence>
<dbReference type="Pfam" id="PF00392">
    <property type="entry name" value="GntR"/>
    <property type="match status" value="1"/>
</dbReference>
<dbReference type="GO" id="GO:0003700">
    <property type="term" value="F:DNA-binding transcription factor activity"/>
    <property type="evidence" value="ECO:0007669"/>
    <property type="project" value="InterPro"/>
</dbReference>
<dbReference type="PANTHER" id="PTHR44846">
    <property type="entry name" value="MANNOSYL-D-GLYCERATE TRANSPORT/METABOLISM SYSTEM REPRESSOR MNGR-RELATED"/>
    <property type="match status" value="1"/>
</dbReference>
<dbReference type="PRINTS" id="PR00035">
    <property type="entry name" value="HTHGNTR"/>
</dbReference>
<evidence type="ECO:0000256" key="2">
    <source>
        <dbReference type="ARBA" id="ARBA00023125"/>
    </source>
</evidence>
<gene>
    <name evidence="5" type="ORF">GcLGCM259_2851</name>
</gene>
<keyword evidence="2" id="KW-0238">DNA-binding</keyword>
<keyword evidence="3" id="KW-0804">Transcription</keyword>
<protein>
    <submittedName>
        <fullName evidence="5">GntR family transcriptional regulator</fullName>
    </submittedName>
</protein>
<dbReference type="EMBL" id="CP034412">
    <property type="protein sequence ID" value="QCY48558.1"/>
    <property type="molecule type" value="Genomic_DNA"/>
</dbReference>
<accession>A0A5B7WX13</accession>
<dbReference type="Pfam" id="PF07702">
    <property type="entry name" value="UTRA"/>
    <property type="match status" value="1"/>
</dbReference>
<dbReference type="CDD" id="cd07377">
    <property type="entry name" value="WHTH_GntR"/>
    <property type="match status" value="1"/>
</dbReference>
<evidence type="ECO:0000313" key="5">
    <source>
        <dbReference type="EMBL" id="QCY48558.1"/>
    </source>
</evidence>
<dbReference type="Gene3D" id="3.40.1410.10">
    <property type="entry name" value="Chorismate lyase-like"/>
    <property type="match status" value="1"/>
</dbReference>
<proteinExistence type="predicted"/>